<organism evidence="1 2">
    <name type="scientific">Pyrrhoderma noxium</name>
    <dbReference type="NCBI Taxonomy" id="2282107"/>
    <lineage>
        <taxon>Eukaryota</taxon>
        <taxon>Fungi</taxon>
        <taxon>Dikarya</taxon>
        <taxon>Basidiomycota</taxon>
        <taxon>Agaricomycotina</taxon>
        <taxon>Agaricomycetes</taxon>
        <taxon>Hymenochaetales</taxon>
        <taxon>Hymenochaetaceae</taxon>
        <taxon>Pyrrhoderma</taxon>
    </lineage>
</organism>
<reference evidence="1 2" key="1">
    <citation type="journal article" date="2017" name="Mol. Ecol.">
        <title>Comparative and population genomic landscape of Phellinus noxius: A hypervariable fungus causing root rot in trees.</title>
        <authorList>
            <person name="Chung C.L."/>
            <person name="Lee T.J."/>
            <person name="Akiba M."/>
            <person name="Lee H.H."/>
            <person name="Kuo T.H."/>
            <person name="Liu D."/>
            <person name="Ke H.M."/>
            <person name="Yokoi T."/>
            <person name="Roa M.B."/>
            <person name="Lu M.J."/>
            <person name="Chang Y.Y."/>
            <person name="Ann P.J."/>
            <person name="Tsai J.N."/>
            <person name="Chen C.Y."/>
            <person name="Tzean S.S."/>
            <person name="Ota Y."/>
            <person name="Hattori T."/>
            <person name="Sahashi N."/>
            <person name="Liou R.F."/>
            <person name="Kikuchi T."/>
            <person name="Tsai I.J."/>
        </authorList>
    </citation>
    <scope>NUCLEOTIDE SEQUENCE [LARGE SCALE GENOMIC DNA]</scope>
    <source>
        <strain evidence="1 2">FFPRI411160</strain>
    </source>
</reference>
<dbReference type="EMBL" id="NBII01000007">
    <property type="protein sequence ID" value="PAV17398.1"/>
    <property type="molecule type" value="Genomic_DNA"/>
</dbReference>
<dbReference type="AlphaFoldDB" id="A0A286UCX9"/>
<evidence type="ECO:0000313" key="1">
    <source>
        <dbReference type="EMBL" id="PAV17398.1"/>
    </source>
</evidence>
<comment type="caution">
    <text evidence="1">The sequence shown here is derived from an EMBL/GenBank/DDBJ whole genome shotgun (WGS) entry which is preliminary data.</text>
</comment>
<protein>
    <submittedName>
        <fullName evidence="1">Uncharacterized protein</fullName>
    </submittedName>
</protein>
<dbReference type="Proteomes" id="UP000217199">
    <property type="component" value="Unassembled WGS sequence"/>
</dbReference>
<accession>A0A286UCX9</accession>
<sequence>MKKIPDLAAIAWYQLSEQEKPPWDEKARIAKAEHRTRTLKRRVERDIYQGTSTSWLVEELEDEPYHPPLFLPPELAQGTINNFATPTGFEIPYPTWVGIVPQFPSVRTSQTEPRFVSSQNPQFVVPSQSFSYFF</sequence>
<dbReference type="OrthoDB" id="6247875at2759"/>
<proteinExistence type="predicted"/>
<keyword evidence="2" id="KW-1185">Reference proteome</keyword>
<dbReference type="InParanoid" id="A0A286UCX9"/>
<gene>
    <name evidence="1" type="ORF">PNOK_0746200</name>
</gene>
<name>A0A286UCX9_9AGAM</name>
<evidence type="ECO:0000313" key="2">
    <source>
        <dbReference type="Proteomes" id="UP000217199"/>
    </source>
</evidence>